<dbReference type="EMBL" id="AC115686">
    <property type="protein sequence ID" value="AAM74345.1"/>
    <property type="molecule type" value="Genomic_DNA"/>
</dbReference>
<accession>A0A0P0XSZ8</accession>
<name>A0A0P0XSZ8_ORYSJ</name>
<dbReference type="Proteomes" id="UP000000763">
    <property type="component" value="Chromosome 10"/>
</dbReference>
<evidence type="ECO:0000313" key="1">
    <source>
        <dbReference type="EMBL" id="AAM74345.1"/>
    </source>
</evidence>
<reference evidence="2" key="1">
    <citation type="journal article" date="2005" name="Nature">
        <title>The map-based sequence of the rice genome.</title>
        <authorList>
            <consortium name="International rice genome sequencing project (IRGSP)"/>
            <person name="Matsumoto T."/>
            <person name="Wu J."/>
            <person name="Kanamori H."/>
            <person name="Katayose Y."/>
            <person name="Fujisawa M."/>
            <person name="Namiki N."/>
            <person name="Mizuno H."/>
            <person name="Yamamoto K."/>
            <person name="Antonio B.A."/>
            <person name="Baba T."/>
            <person name="Sakata K."/>
            <person name="Nagamura Y."/>
            <person name="Aoki H."/>
            <person name="Arikawa K."/>
            <person name="Arita K."/>
            <person name="Bito T."/>
            <person name="Chiden Y."/>
            <person name="Fujitsuka N."/>
            <person name="Fukunaka R."/>
            <person name="Hamada M."/>
            <person name="Harada C."/>
            <person name="Hayashi A."/>
            <person name="Hijishita S."/>
            <person name="Honda M."/>
            <person name="Hosokawa S."/>
            <person name="Ichikawa Y."/>
            <person name="Idonuma A."/>
            <person name="Iijima M."/>
            <person name="Ikeda M."/>
            <person name="Ikeno M."/>
            <person name="Ito K."/>
            <person name="Ito S."/>
            <person name="Ito T."/>
            <person name="Ito Y."/>
            <person name="Ito Y."/>
            <person name="Iwabuchi A."/>
            <person name="Kamiya K."/>
            <person name="Karasawa W."/>
            <person name="Kurita K."/>
            <person name="Katagiri S."/>
            <person name="Kikuta A."/>
            <person name="Kobayashi H."/>
            <person name="Kobayashi N."/>
            <person name="Machita K."/>
            <person name="Maehara T."/>
            <person name="Masukawa M."/>
            <person name="Mizubayashi T."/>
            <person name="Mukai Y."/>
            <person name="Nagasaki H."/>
            <person name="Nagata Y."/>
            <person name="Naito S."/>
            <person name="Nakashima M."/>
            <person name="Nakama Y."/>
            <person name="Nakamichi Y."/>
            <person name="Nakamura M."/>
            <person name="Meguro A."/>
            <person name="Negishi M."/>
            <person name="Ohta I."/>
            <person name="Ohta T."/>
            <person name="Okamoto M."/>
            <person name="Ono N."/>
            <person name="Saji S."/>
            <person name="Sakaguchi M."/>
            <person name="Sakai K."/>
            <person name="Shibata M."/>
            <person name="Shimokawa T."/>
            <person name="Song J."/>
            <person name="Takazaki Y."/>
            <person name="Terasawa K."/>
            <person name="Tsugane M."/>
            <person name="Tsuji K."/>
            <person name="Ueda S."/>
            <person name="Waki K."/>
            <person name="Yamagata H."/>
            <person name="Yamamoto M."/>
            <person name="Yamamoto S."/>
            <person name="Yamane H."/>
            <person name="Yoshiki S."/>
            <person name="Yoshihara R."/>
            <person name="Yukawa K."/>
            <person name="Zhong H."/>
            <person name="Yano M."/>
            <person name="Yuan Q."/>
            <person name="Ouyang S."/>
            <person name="Liu J."/>
            <person name="Jones K.M."/>
            <person name="Gansberger K."/>
            <person name="Moffat K."/>
            <person name="Hill J."/>
            <person name="Bera J."/>
            <person name="Fadrosh D."/>
            <person name="Jin S."/>
            <person name="Johri S."/>
            <person name="Kim M."/>
            <person name="Overton L."/>
            <person name="Reardon M."/>
            <person name="Tsitrin T."/>
            <person name="Vuong H."/>
            <person name="Weaver B."/>
            <person name="Ciecko A."/>
            <person name="Tallon L."/>
            <person name="Jackson J."/>
            <person name="Pai G."/>
            <person name="Aken S.V."/>
            <person name="Utterback T."/>
            <person name="Reidmuller S."/>
            <person name="Feldblyum T."/>
            <person name="Hsiao J."/>
            <person name="Zismann V."/>
            <person name="Iobst S."/>
            <person name="de Vazeille A.R."/>
            <person name="Buell C.R."/>
            <person name="Ying K."/>
            <person name="Li Y."/>
            <person name="Lu T."/>
            <person name="Huang Y."/>
            <person name="Zhao Q."/>
            <person name="Feng Q."/>
            <person name="Zhang L."/>
            <person name="Zhu J."/>
            <person name="Weng Q."/>
            <person name="Mu J."/>
            <person name="Lu Y."/>
            <person name="Fan D."/>
            <person name="Liu Y."/>
            <person name="Guan J."/>
            <person name="Zhang Y."/>
            <person name="Yu S."/>
            <person name="Liu X."/>
            <person name="Zhang Y."/>
            <person name="Hong G."/>
            <person name="Han B."/>
            <person name="Choisne N."/>
            <person name="Demange N."/>
            <person name="Orjeda G."/>
            <person name="Samain S."/>
            <person name="Cattolico L."/>
            <person name="Pelletier E."/>
            <person name="Couloux A."/>
            <person name="Segurens B."/>
            <person name="Wincker P."/>
            <person name="D'Hont A."/>
            <person name="Scarpelli C."/>
            <person name="Weissenbach J."/>
            <person name="Salanoubat M."/>
            <person name="Quetier F."/>
            <person name="Yu Y."/>
            <person name="Kim H.R."/>
            <person name="Rambo T."/>
            <person name="Currie J."/>
            <person name="Collura K."/>
            <person name="Luo M."/>
            <person name="Yang T."/>
            <person name="Ammiraju J.S.S."/>
            <person name="Engler F."/>
            <person name="Soderlund C."/>
            <person name="Wing R.A."/>
            <person name="Palmer L.E."/>
            <person name="de la Bastide M."/>
            <person name="Spiegel L."/>
            <person name="Nascimento L."/>
            <person name="Zutavern T."/>
            <person name="O'Shaughnessy A."/>
            <person name="Dike S."/>
            <person name="Dedhia N."/>
            <person name="Preston R."/>
            <person name="Balija V."/>
            <person name="McCombie W.R."/>
            <person name="Chow T."/>
            <person name="Chen H."/>
            <person name="Chung M."/>
            <person name="Chen C."/>
            <person name="Shaw J."/>
            <person name="Wu H."/>
            <person name="Hsiao K."/>
            <person name="Chao Y."/>
            <person name="Chu M."/>
            <person name="Cheng C."/>
            <person name="Hour A."/>
            <person name="Lee P."/>
            <person name="Lin S."/>
            <person name="Lin Y."/>
            <person name="Liou J."/>
            <person name="Liu S."/>
            <person name="Hsing Y."/>
            <person name="Raghuvanshi S."/>
            <person name="Mohanty A."/>
            <person name="Bharti A.K."/>
            <person name="Gaur A."/>
            <person name="Gupta V."/>
            <person name="Kumar D."/>
            <person name="Ravi V."/>
            <person name="Vij S."/>
            <person name="Kapur A."/>
            <person name="Khurana P."/>
            <person name="Khurana P."/>
            <person name="Khurana J.P."/>
            <person name="Tyagi A.K."/>
            <person name="Gaikwad K."/>
            <person name="Singh A."/>
            <person name="Dalal V."/>
            <person name="Srivastava S."/>
            <person name="Dixit A."/>
            <person name="Pal A.K."/>
            <person name="Ghazi I.A."/>
            <person name="Yadav M."/>
            <person name="Pandit A."/>
            <person name="Bhargava A."/>
            <person name="Sureshbabu K."/>
            <person name="Batra K."/>
            <person name="Sharma T.R."/>
            <person name="Mohapatra T."/>
            <person name="Singh N.K."/>
            <person name="Messing J."/>
            <person name="Nelson A.B."/>
            <person name="Fuks G."/>
            <person name="Kavchok S."/>
            <person name="Keizer G."/>
            <person name="Linton E."/>
            <person name="Llaca V."/>
            <person name="Song R."/>
            <person name="Tanyolac B."/>
            <person name="Young S."/>
            <person name="Ho-Il K."/>
            <person name="Hahn J.H."/>
            <person name="Sangsakoo G."/>
            <person name="Vanavichit A."/>
            <person name="de Mattos Luiz.A.T."/>
            <person name="Zimmer P.D."/>
            <person name="Malone G."/>
            <person name="Dellagostin O."/>
            <person name="de Oliveira A.C."/>
            <person name="Bevan M."/>
            <person name="Bancroft I."/>
            <person name="Minx P."/>
            <person name="Cordum H."/>
            <person name="Wilson R."/>
            <person name="Cheng Z."/>
            <person name="Jin W."/>
            <person name="Jiang J."/>
            <person name="Leong S.A."/>
            <person name="Iwama H."/>
            <person name="Gojobori T."/>
            <person name="Itoh T."/>
            <person name="Niimura Y."/>
            <person name="Fujii Y."/>
            <person name="Habara T."/>
            <person name="Sakai H."/>
            <person name="Sato Y."/>
            <person name="Wilson G."/>
            <person name="Kumar K."/>
            <person name="McCouch S."/>
            <person name="Juretic N."/>
            <person name="Hoen D."/>
            <person name="Wright S."/>
            <person name="Bruskiewich R."/>
            <person name="Bureau T."/>
            <person name="Miyao A."/>
            <person name="Hirochika H."/>
            <person name="Nishikawa T."/>
            <person name="Kadowaki K."/>
            <person name="Sugiura M."/>
            <person name="Burr B."/>
            <person name="Sasaki T."/>
        </authorList>
    </citation>
    <scope>NUCLEOTIDE SEQUENCE [LARGE SCALE GENOMIC DNA]</scope>
    <source>
        <strain evidence="2">cv. Nipponbare</strain>
    </source>
</reference>
<evidence type="ECO:0000313" key="2">
    <source>
        <dbReference type="Proteomes" id="UP000000763"/>
    </source>
</evidence>
<reference evidence="2" key="2">
    <citation type="journal article" date="2008" name="Nucleic Acids Res.">
        <title>The rice annotation project database (RAP-DB): 2008 update.</title>
        <authorList>
            <consortium name="The rice annotation project (RAP)"/>
        </authorList>
    </citation>
    <scope>GENOME REANNOTATION</scope>
    <source>
        <strain evidence="2">cv. Nipponbare</strain>
    </source>
</reference>
<organism evidence="1 2">
    <name type="scientific">Oryza sativa subsp. japonica</name>
    <name type="common">Rice</name>
    <dbReference type="NCBI Taxonomy" id="39947"/>
    <lineage>
        <taxon>Eukaryota</taxon>
        <taxon>Viridiplantae</taxon>
        <taxon>Streptophyta</taxon>
        <taxon>Embryophyta</taxon>
        <taxon>Tracheophyta</taxon>
        <taxon>Spermatophyta</taxon>
        <taxon>Magnoliopsida</taxon>
        <taxon>Liliopsida</taxon>
        <taxon>Poales</taxon>
        <taxon>Poaceae</taxon>
        <taxon>BOP clade</taxon>
        <taxon>Oryzoideae</taxon>
        <taxon>Oryzeae</taxon>
        <taxon>Oryzinae</taxon>
        <taxon>Oryza</taxon>
        <taxon>Oryza sativa</taxon>
    </lineage>
</organism>
<gene>
    <name evidence="1" type="primary">OJ1325D05.12</name>
</gene>
<protein>
    <submittedName>
        <fullName evidence="1">Uncharacterized protein</fullName>
    </submittedName>
</protein>
<sequence>MPMQLLCHSASGNWRSGPLLVYACTATPGDPAYMSFAPVWHGLNSSRPISISIRGRRQPFFTHPRRRAVVRSWRGGEWRWQDADGQQRGRTGSTKQGNHRYPAFPVLHTTYYLVLVLVRALRFSSGKSQVVPSAARLHPFGRPCPRYSTSRPCSDSSGLVVAQLTDALIHCANAEGNRGTPSQLCRRCSERLVET</sequence>
<dbReference type="AlphaFoldDB" id="A0A0P0XSZ8"/>
<proteinExistence type="predicted"/>